<gene>
    <name evidence="1" type="primary">Dvir\GJ16451</name>
    <name evidence="1" type="ORF">Dvir_GJ16451</name>
</gene>
<dbReference type="InParanoid" id="B4M7H3"/>
<keyword evidence="2" id="KW-1185">Reference proteome</keyword>
<dbReference type="KEGG" id="dvi:6633557"/>
<dbReference type="EMBL" id="CH940653">
    <property type="protein sequence ID" value="EDW62740.1"/>
    <property type="molecule type" value="Genomic_DNA"/>
</dbReference>
<protein>
    <submittedName>
        <fullName evidence="1">Uncharacterized protein</fullName>
    </submittedName>
</protein>
<dbReference type="AlphaFoldDB" id="B4M7H3"/>
<proteinExistence type="predicted"/>
<accession>B4M7H3</accession>
<dbReference type="OMA" id="VQCNGGH"/>
<sequence>MAIMTNKLAQIANDLHEMQQLITETSDYLQEIGGAIDKWKSDFTTSETVYEYKGKLSELVLGLEYIHAEQSKLQAEFKEIEEGKNILAVLPELKEKFEQFGCQLLVDQDAEQNILYTFDFGEGRSVTVKELDFQWYLVECTAQILDFNTLNAYLNSTQDVIGLLAVVQEMITAATLN</sequence>
<name>B4M7H3_DROVI</name>
<organism evidence="1 2">
    <name type="scientific">Drosophila virilis</name>
    <name type="common">Fruit fly</name>
    <dbReference type="NCBI Taxonomy" id="7244"/>
    <lineage>
        <taxon>Eukaryota</taxon>
        <taxon>Metazoa</taxon>
        <taxon>Ecdysozoa</taxon>
        <taxon>Arthropoda</taxon>
        <taxon>Hexapoda</taxon>
        <taxon>Insecta</taxon>
        <taxon>Pterygota</taxon>
        <taxon>Neoptera</taxon>
        <taxon>Endopterygota</taxon>
        <taxon>Diptera</taxon>
        <taxon>Brachycera</taxon>
        <taxon>Muscomorpha</taxon>
        <taxon>Ephydroidea</taxon>
        <taxon>Drosophilidae</taxon>
        <taxon>Drosophila</taxon>
    </lineage>
</organism>
<dbReference type="HOGENOM" id="CLU_1596256_0_0_1"/>
<reference evidence="1 2" key="1">
    <citation type="journal article" date="2007" name="Nature">
        <title>Evolution of genes and genomes on the Drosophila phylogeny.</title>
        <authorList>
            <consortium name="Drosophila 12 Genomes Consortium"/>
            <person name="Clark A.G."/>
            <person name="Eisen M.B."/>
            <person name="Smith D.R."/>
            <person name="Bergman C.M."/>
            <person name="Oliver B."/>
            <person name="Markow T.A."/>
            <person name="Kaufman T.C."/>
            <person name="Kellis M."/>
            <person name="Gelbart W."/>
            <person name="Iyer V.N."/>
            <person name="Pollard D.A."/>
            <person name="Sackton T.B."/>
            <person name="Larracuente A.M."/>
            <person name="Singh N.D."/>
            <person name="Abad J.P."/>
            <person name="Abt D.N."/>
            <person name="Adryan B."/>
            <person name="Aguade M."/>
            <person name="Akashi H."/>
            <person name="Anderson W.W."/>
            <person name="Aquadro C.F."/>
            <person name="Ardell D.H."/>
            <person name="Arguello R."/>
            <person name="Artieri C.G."/>
            <person name="Barbash D.A."/>
            <person name="Barker D."/>
            <person name="Barsanti P."/>
            <person name="Batterham P."/>
            <person name="Batzoglou S."/>
            <person name="Begun D."/>
            <person name="Bhutkar A."/>
            <person name="Blanco E."/>
            <person name="Bosak S.A."/>
            <person name="Bradley R.K."/>
            <person name="Brand A.D."/>
            <person name="Brent M.R."/>
            <person name="Brooks A.N."/>
            <person name="Brown R.H."/>
            <person name="Butlin R.K."/>
            <person name="Caggese C."/>
            <person name="Calvi B.R."/>
            <person name="Bernardo de Carvalho A."/>
            <person name="Caspi A."/>
            <person name="Castrezana S."/>
            <person name="Celniker S.E."/>
            <person name="Chang J.L."/>
            <person name="Chapple C."/>
            <person name="Chatterji S."/>
            <person name="Chinwalla A."/>
            <person name="Civetta A."/>
            <person name="Clifton S.W."/>
            <person name="Comeron J.M."/>
            <person name="Costello J.C."/>
            <person name="Coyne J.A."/>
            <person name="Daub J."/>
            <person name="David R.G."/>
            <person name="Delcher A.L."/>
            <person name="Delehaunty K."/>
            <person name="Do C.B."/>
            <person name="Ebling H."/>
            <person name="Edwards K."/>
            <person name="Eickbush T."/>
            <person name="Evans J.D."/>
            <person name="Filipski A."/>
            <person name="Findeiss S."/>
            <person name="Freyhult E."/>
            <person name="Fulton L."/>
            <person name="Fulton R."/>
            <person name="Garcia A.C."/>
            <person name="Gardiner A."/>
            <person name="Garfield D.A."/>
            <person name="Garvin B.E."/>
            <person name="Gibson G."/>
            <person name="Gilbert D."/>
            <person name="Gnerre S."/>
            <person name="Godfrey J."/>
            <person name="Good R."/>
            <person name="Gotea V."/>
            <person name="Gravely B."/>
            <person name="Greenberg A.J."/>
            <person name="Griffiths-Jones S."/>
            <person name="Gross S."/>
            <person name="Guigo R."/>
            <person name="Gustafson E.A."/>
            <person name="Haerty W."/>
            <person name="Hahn M.W."/>
            <person name="Halligan D.L."/>
            <person name="Halpern A.L."/>
            <person name="Halter G.M."/>
            <person name="Han M.V."/>
            <person name="Heger A."/>
            <person name="Hillier L."/>
            <person name="Hinrichs A.S."/>
            <person name="Holmes I."/>
            <person name="Hoskins R.A."/>
            <person name="Hubisz M.J."/>
            <person name="Hultmark D."/>
            <person name="Huntley M.A."/>
            <person name="Jaffe D.B."/>
            <person name="Jagadeeshan S."/>
            <person name="Jeck W.R."/>
            <person name="Johnson J."/>
            <person name="Jones C.D."/>
            <person name="Jordan W.C."/>
            <person name="Karpen G.H."/>
            <person name="Kataoka E."/>
            <person name="Keightley P.D."/>
            <person name="Kheradpour P."/>
            <person name="Kirkness E.F."/>
            <person name="Koerich L.B."/>
            <person name="Kristiansen K."/>
            <person name="Kudrna D."/>
            <person name="Kulathinal R.J."/>
            <person name="Kumar S."/>
            <person name="Kwok R."/>
            <person name="Lander E."/>
            <person name="Langley C.H."/>
            <person name="Lapoint R."/>
            <person name="Lazzaro B.P."/>
            <person name="Lee S.J."/>
            <person name="Levesque L."/>
            <person name="Li R."/>
            <person name="Lin C.F."/>
            <person name="Lin M.F."/>
            <person name="Lindblad-Toh K."/>
            <person name="Llopart A."/>
            <person name="Long M."/>
            <person name="Low L."/>
            <person name="Lozovsky E."/>
            <person name="Lu J."/>
            <person name="Luo M."/>
            <person name="Machado C.A."/>
            <person name="Makalowski W."/>
            <person name="Marzo M."/>
            <person name="Matsuda M."/>
            <person name="Matzkin L."/>
            <person name="McAllister B."/>
            <person name="McBride C.S."/>
            <person name="McKernan B."/>
            <person name="McKernan K."/>
            <person name="Mendez-Lago M."/>
            <person name="Minx P."/>
            <person name="Mollenhauer M.U."/>
            <person name="Montooth K."/>
            <person name="Mount S.M."/>
            <person name="Mu X."/>
            <person name="Myers E."/>
            <person name="Negre B."/>
            <person name="Newfeld S."/>
            <person name="Nielsen R."/>
            <person name="Noor M.A."/>
            <person name="O'Grady P."/>
            <person name="Pachter L."/>
            <person name="Papaceit M."/>
            <person name="Parisi M.J."/>
            <person name="Parisi M."/>
            <person name="Parts L."/>
            <person name="Pedersen J.S."/>
            <person name="Pesole G."/>
            <person name="Phillippy A.M."/>
            <person name="Ponting C.P."/>
            <person name="Pop M."/>
            <person name="Porcelli D."/>
            <person name="Powell J.R."/>
            <person name="Prohaska S."/>
            <person name="Pruitt K."/>
            <person name="Puig M."/>
            <person name="Quesneville H."/>
            <person name="Ram K.R."/>
            <person name="Rand D."/>
            <person name="Rasmussen M.D."/>
            <person name="Reed L.K."/>
            <person name="Reenan R."/>
            <person name="Reily A."/>
            <person name="Remington K.A."/>
            <person name="Rieger T.T."/>
            <person name="Ritchie M.G."/>
            <person name="Robin C."/>
            <person name="Rogers Y.H."/>
            <person name="Rohde C."/>
            <person name="Rozas J."/>
            <person name="Rubenfield M.J."/>
            <person name="Ruiz A."/>
            <person name="Russo S."/>
            <person name="Salzberg S.L."/>
            <person name="Sanchez-Gracia A."/>
            <person name="Saranga D.J."/>
            <person name="Sato H."/>
            <person name="Schaeffer S.W."/>
            <person name="Schatz M.C."/>
            <person name="Schlenke T."/>
            <person name="Schwartz R."/>
            <person name="Segarra C."/>
            <person name="Singh R.S."/>
            <person name="Sirot L."/>
            <person name="Sirota M."/>
            <person name="Sisneros N.B."/>
            <person name="Smith C.D."/>
            <person name="Smith T.F."/>
            <person name="Spieth J."/>
            <person name="Stage D.E."/>
            <person name="Stark A."/>
            <person name="Stephan W."/>
            <person name="Strausberg R.L."/>
            <person name="Strempel S."/>
            <person name="Sturgill D."/>
            <person name="Sutton G."/>
            <person name="Sutton G.G."/>
            <person name="Tao W."/>
            <person name="Teichmann S."/>
            <person name="Tobari Y.N."/>
            <person name="Tomimura Y."/>
            <person name="Tsolas J.M."/>
            <person name="Valente V.L."/>
            <person name="Venter E."/>
            <person name="Venter J.C."/>
            <person name="Vicario S."/>
            <person name="Vieira F.G."/>
            <person name="Vilella A.J."/>
            <person name="Villasante A."/>
            <person name="Walenz B."/>
            <person name="Wang J."/>
            <person name="Wasserman M."/>
            <person name="Watts T."/>
            <person name="Wilson D."/>
            <person name="Wilson R.K."/>
            <person name="Wing R.A."/>
            <person name="Wolfner M.F."/>
            <person name="Wong A."/>
            <person name="Wong G.K."/>
            <person name="Wu C.I."/>
            <person name="Wu G."/>
            <person name="Yamamoto D."/>
            <person name="Yang H.P."/>
            <person name="Yang S.P."/>
            <person name="Yorke J.A."/>
            <person name="Yoshida K."/>
            <person name="Zdobnov E."/>
            <person name="Zhang P."/>
            <person name="Zhang Y."/>
            <person name="Zimin A.V."/>
            <person name="Baldwin J."/>
            <person name="Abdouelleil A."/>
            <person name="Abdulkadir J."/>
            <person name="Abebe A."/>
            <person name="Abera B."/>
            <person name="Abreu J."/>
            <person name="Acer S.C."/>
            <person name="Aftuck L."/>
            <person name="Alexander A."/>
            <person name="An P."/>
            <person name="Anderson E."/>
            <person name="Anderson S."/>
            <person name="Arachi H."/>
            <person name="Azer M."/>
            <person name="Bachantsang P."/>
            <person name="Barry A."/>
            <person name="Bayul T."/>
            <person name="Berlin A."/>
            <person name="Bessette D."/>
            <person name="Bloom T."/>
            <person name="Blye J."/>
            <person name="Boguslavskiy L."/>
            <person name="Bonnet C."/>
            <person name="Boukhgalter B."/>
            <person name="Bourzgui I."/>
            <person name="Brown A."/>
            <person name="Cahill P."/>
            <person name="Channer S."/>
            <person name="Cheshatsang Y."/>
            <person name="Chuda L."/>
            <person name="Citroen M."/>
            <person name="Collymore A."/>
            <person name="Cooke P."/>
            <person name="Costello M."/>
            <person name="D'Aco K."/>
            <person name="Daza R."/>
            <person name="De Haan G."/>
            <person name="DeGray S."/>
            <person name="DeMaso C."/>
            <person name="Dhargay N."/>
            <person name="Dooley K."/>
            <person name="Dooley E."/>
            <person name="Doricent M."/>
            <person name="Dorje P."/>
            <person name="Dorjee K."/>
            <person name="Dupes A."/>
            <person name="Elong R."/>
            <person name="Falk J."/>
            <person name="Farina A."/>
            <person name="Faro S."/>
            <person name="Ferguson D."/>
            <person name="Fisher S."/>
            <person name="Foley C.D."/>
            <person name="Franke A."/>
            <person name="Friedrich D."/>
            <person name="Gadbois L."/>
            <person name="Gearin G."/>
            <person name="Gearin C.R."/>
            <person name="Giannoukos G."/>
            <person name="Goode T."/>
            <person name="Graham J."/>
            <person name="Grandbois E."/>
            <person name="Grewal S."/>
            <person name="Gyaltsen K."/>
            <person name="Hafez N."/>
            <person name="Hagos B."/>
            <person name="Hall J."/>
            <person name="Henson C."/>
            <person name="Hollinger A."/>
            <person name="Honan T."/>
            <person name="Huard M.D."/>
            <person name="Hughes L."/>
            <person name="Hurhula B."/>
            <person name="Husby M.E."/>
            <person name="Kamat A."/>
            <person name="Kanga B."/>
            <person name="Kashin S."/>
            <person name="Khazanovich D."/>
            <person name="Kisner P."/>
            <person name="Lance K."/>
            <person name="Lara M."/>
            <person name="Lee W."/>
            <person name="Lennon N."/>
            <person name="Letendre F."/>
            <person name="LeVine R."/>
            <person name="Lipovsky A."/>
            <person name="Liu X."/>
            <person name="Liu J."/>
            <person name="Liu S."/>
            <person name="Lokyitsang T."/>
            <person name="Lokyitsang Y."/>
            <person name="Lubonja R."/>
            <person name="Lui A."/>
            <person name="MacDonald P."/>
            <person name="Magnisalis V."/>
            <person name="Maru K."/>
            <person name="Matthews C."/>
            <person name="McCusker W."/>
            <person name="McDonough S."/>
            <person name="Mehta T."/>
            <person name="Meldrim J."/>
            <person name="Meneus L."/>
            <person name="Mihai O."/>
            <person name="Mihalev A."/>
            <person name="Mihova T."/>
            <person name="Mittelman R."/>
            <person name="Mlenga V."/>
            <person name="Montmayeur A."/>
            <person name="Mulrain L."/>
            <person name="Navidi A."/>
            <person name="Naylor J."/>
            <person name="Negash T."/>
            <person name="Nguyen T."/>
            <person name="Nguyen N."/>
            <person name="Nicol R."/>
            <person name="Norbu C."/>
            <person name="Norbu N."/>
            <person name="Novod N."/>
            <person name="O'Neill B."/>
            <person name="Osman S."/>
            <person name="Markiewicz E."/>
            <person name="Oyono O.L."/>
            <person name="Patti C."/>
            <person name="Phunkhang P."/>
            <person name="Pierre F."/>
            <person name="Priest M."/>
            <person name="Raghuraman S."/>
            <person name="Rege F."/>
            <person name="Reyes R."/>
            <person name="Rise C."/>
            <person name="Rogov P."/>
            <person name="Ross K."/>
            <person name="Ryan E."/>
            <person name="Settipalli S."/>
            <person name="Shea T."/>
            <person name="Sherpa N."/>
            <person name="Shi L."/>
            <person name="Shih D."/>
            <person name="Sparrow T."/>
            <person name="Spaulding J."/>
            <person name="Stalker J."/>
            <person name="Stange-Thomann N."/>
            <person name="Stavropoulos S."/>
            <person name="Stone C."/>
            <person name="Strader C."/>
            <person name="Tesfaye S."/>
            <person name="Thomson T."/>
            <person name="Thoulutsang Y."/>
            <person name="Thoulutsang D."/>
            <person name="Topham K."/>
            <person name="Topping I."/>
            <person name="Tsamla T."/>
            <person name="Vassiliev H."/>
            <person name="Vo A."/>
            <person name="Wangchuk T."/>
            <person name="Wangdi T."/>
            <person name="Weiand M."/>
            <person name="Wilkinson J."/>
            <person name="Wilson A."/>
            <person name="Yadav S."/>
            <person name="Young G."/>
            <person name="Yu Q."/>
            <person name="Zembek L."/>
            <person name="Zhong D."/>
            <person name="Zimmer A."/>
            <person name="Zwirko Z."/>
            <person name="Jaffe D.B."/>
            <person name="Alvarez P."/>
            <person name="Brockman W."/>
            <person name="Butler J."/>
            <person name="Chin C."/>
            <person name="Gnerre S."/>
            <person name="Grabherr M."/>
            <person name="Kleber M."/>
            <person name="Mauceli E."/>
            <person name="MacCallum I."/>
        </authorList>
    </citation>
    <scope>NUCLEOTIDE SEQUENCE [LARGE SCALE GENOMIC DNA]</scope>
    <source>
        <strain evidence="2">Tucson 15010-1051.87</strain>
    </source>
</reference>
<evidence type="ECO:0000313" key="1">
    <source>
        <dbReference type="EMBL" id="EDW62740.1"/>
    </source>
</evidence>
<dbReference type="Proteomes" id="UP000008792">
    <property type="component" value="Unassembled WGS sequence"/>
</dbReference>
<dbReference type="OrthoDB" id="8004045at2759"/>
<evidence type="ECO:0000313" key="2">
    <source>
        <dbReference type="Proteomes" id="UP000008792"/>
    </source>
</evidence>